<evidence type="ECO:0000313" key="2">
    <source>
        <dbReference type="Proteomes" id="UP001440599"/>
    </source>
</evidence>
<accession>A0ABV1EQC4</accession>
<protein>
    <submittedName>
        <fullName evidence="1">Uncharacterized protein</fullName>
    </submittedName>
</protein>
<gene>
    <name evidence="1" type="ORF">WMO45_07220</name>
</gene>
<name>A0ABV1EQC4_9FIRM</name>
<proteinExistence type="predicted"/>
<reference evidence="1 2" key="1">
    <citation type="submission" date="2024-03" db="EMBL/GenBank/DDBJ databases">
        <title>Human intestinal bacterial collection.</title>
        <authorList>
            <person name="Pauvert C."/>
            <person name="Hitch T.C.A."/>
            <person name="Clavel T."/>
        </authorList>
    </citation>
    <scope>NUCLEOTIDE SEQUENCE [LARGE SCALE GENOMIC DNA]</scope>
    <source>
        <strain evidence="1 2">CLA-AP-H34</strain>
    </source>
</reference>
<keyword evidence="2" id="KW-1185">Reference proteome</keyword>
<dbReference type="Proteomes" id="UP001440599">
    <property type="component" value="Unassembled WGS sequence"/>
</dbReference>
<evidence type="ECO:0000313" key="1">
    <source>
        <dbReference type="EMBL" id="MEQ2456309.1"/>
    </source>
</evidence>
<organism evidence="1 2">
    <name type="scientific">Flavonifractor hominis</name>
    <dbReference type="NCBI Taxonomy" id="3133178"/>
    <lineage>
        <taxon>Bacteria</taxon>
        <taxon>Bacillati</taxon>
        <taxon>Bacillota</taxon>
        <taxon>Clostridia</taxon>
        <taxon>Eubacteriales</taxon>
        <taxon>Oscillospiraceae</taxon>
        <taxon>Flavonifractor</taxon>
    </lineage>
</organism>
<comment type="caution">
    <text evidence="1">The sequence shown here is derived from an EMBL/GenBank/DDBJ whole genome shotgun (WGS) entry which is preliminary data.</text>
</comment>
<dbReference type="EMBL" id="JBBMFT010000003">
    <property type="protein sequence ID" value="MEQ2456309.1"/>
    <property type="molecule type" value="Genomic_DNA"/>
</dbReference>
<dbReference type="RefSeq" id="WP_349139905.1">
    <property type="nucleotide sequence ID" value="NZ_JBBMFT010000003.1"/>
</dbReference>
<sequence length="57" mass="6704">MEPTYSDLYTHLKKDPAMETYFSQLPGYIQAQIRAREHQPASLEDLKRMANESKQVF</sequence>